<reference evidence="1 2" key="1">
    <citation type="journal article" date="2020" name="Nat. Food">
        <title>A phased Vanilla planifolia genome enables genetic improvement of flavour and production.</title>
        <authorList>
            <person name="Hasing T."/>
            <person name="Tang H."/>
            <person name="Brym M."/>
            <person name="Khazi F."/>
            <person name="Huang T."/>
            <person name="Chambers A.H."/>
        </authorList>
    </citation>
    <scope>NUCLEOTIDE SEQUENCE [LARGE SCALE GENOMIC DNA]</scope>
    <source>
        <tissue evidence="1">Leaf</tissue>
    </source>
</reference>
<evidence type="ECO:0000313" key="1">
    <source>
        <dbReference type="EMBL" id="KAG0503786.1"/>
    </source>
</evidence>
<name>A0A835VP17_VANPL</name>
<protein>
    <submittedName>
        <fullName evidence="1">Uncharacterized protein</fullName>
    </submittedName>
</protein>
<gene>
    <name evidence="1" type="ORF">HPP92_003858</name>
</gene>
<comment type="caution">
    <text evidence="1">The sequence shown here is derived from an EMBL/GenBank/DDBJ whole genome shotgun (WGS) entry which is preliminary data.</text>
</comment>
<accession>A0A835VP17</accession>
<dbReference type="AlphaFoldDB" id="A0A835VP17"/>
<organism evidence="1 2">
    <name type="scientific">Vanilla planifolia</name>
    <name type="common">Vanilla</name>
    <dbReference type="NCBI Taxonomy" id="51239"/>
    <lineage>
        <taxon>Eukaryota</taxon>
        <taxon>Viridiplantae</taxon>
        <taxon>Streptophyta</taxon>
        <taxon>Embryophyta</taxon>
        <taxon>Tracheophyta</taxon>
        <taxon>Spermatophyta</taxon>
        <taxon>Magnoliopsida</taxon>
        <taxon>Liliopsida</taxon>
        <taxon>Asparagales</taxon>
        <taxon>Orchidaceae</taxon>
        <taxon>Vanilloideae</taxon>
        <taxon>Vanilleae</taxon>
        <taxon>Vanilla</taxon>
    </lineage>
</organism>
<sequence length="76" mass="8590">MSCTIAPGLVEAYVEKKLLKEKMKKEEVNRLDRPAREGHAKACEKNGEKKMAFPFCWPRKKMNGVGCSVCLGVFDE</sequence>
<proteinExistence type="predicted"/>
<dbReference type="EMBL" id="JADCNM010000001">
    <property type="protein sequence ID" value="KAG0503786.1"/>
    <property type="molecule type" value="Genomic_DNA"/>
</dbReference>
<dbReference type="Proteomes" id="UP000639772">
    <property type="component" value="Chromosome 1"/>
</dbReference>
<evidence type="ECO:0000313" key="2">
    <source>
        <dbReference type="Proteomes" id="UP000639772"/>
    </source>
</evidence>